<feature type="transmembrane region" description="Helical" evidence="1">
    <location>
        <begin position="45"/>
        <end position="63"/>
    </location>
</feature>
<protein>
    <submittedName>
        <fullName evidence="2">Uncharacterized protein</fullName>
    </submittedName>
</protein>
<dbReference type="EMBL" id="HACA01014115">
    <property type="protein sequence ID" value="CDW31476.1"/>
    <property type="molecule type" value="Transcribed_RNA"/>
</dbReference>
<reference evidence="2" key="1">
    <citation type="submission" date="2014-05" db="EMBL/GenBank/DDBJ databases">
        <authorList>
            <person name="Chronopoulou M."/>
        </authorList>
    </citation>
    <scope>NUCLEOTIDE SEQUENCE</scope>
    <source>
        <tissue evidence="2">Whole organism</tissue>
    </source>
</reference>
<keyword evidence="1" id="KW-0812">Transmembrane</keyword>
<sequence length="72" mass="8409">MQILDIPPICRFLVFNPMYQPTSSLNITALVKHIMRPTSCPLKKCLPYIFTCLPLNLIILYYIQHLFLNKSI</sequence>
<evidence type="ECO:0000256" key="1">
    <source>
        <dbReference type="SAM" id="Phobius"/>
    </source>
</evidence>
<accession>A0A0K2U1F1</accession>
<evidence type="ECO:0000313" key="2">
    <source>
        <dbReference type="EMBL" id="CDW31476.1"/>
    </source>
</evidence>
<organism evidence="2">
    <name type="scientific">Lepeophtheirus salmonis</name>
    <name type="common">Salmon louse</name>
    <name type="synonym">Caligus salmonis</name>
    <dbReference type="NCBI Taxonomy" id="72036"/>
    <lineage>
        <taxon>Eukaryota</taxon>
        <taxon>Metazoa</taxon>
        <taxon>Ecdysozoa</taxon>
        <taxon>Arthropoda</taxon>
        <taxon>Crustacea</taxon>
        <taxon>Multicrustacea</taxon>
        <taxon>Hexanauplia</taxon>
        <taxon>Copepoda</taxon>
        <taxon>Siphonostomatoida</taxon>
        <taxon>Caligidae</taxon>
        <taxon>Lepeophtheirus</taxon>
    </lineage>
</organism>
<keyword evidence="1" id="KW-1133">Transmembrane helix</keyword>
<keyword evidence="1" id="KW-0472">Membrane</keyword>
<proteinExistence type="predicted"/>
<feature type="non-terminal residue" evidence="2">
    <location>
        <position position="72"/>
    </location>
</feature>
<dbReference type="AlphaFoldDB" id="A0A0K2U1F1"/>
<name>A0A0K2U1F1_LEPSM</name>